<protein>
    <submittedName>
        <fullName evidence="1">Uncharacterized protein</fullName>
    </submittedName>
</protein>
<dbReference type="Proteomes" id="UP000186817">
    <property type="component" value="Unassembled WGS sequence"/>
</dbReference>
<accession>A0A1Q9D2E5</accession>
<dbReference type="OrthoDB" id="10269651at2759"/>
<gene>
    <name evidence="1" type="ORF">AK812_SmicGene29237</name>
</gene>
<comment type="caution">
    <text evidence="1">The sequence shown here is derived from an EMBL/GenBank/DDBJ whole genome shotgun (WGS) entry which is preliminary data.</text>
</comment>
<proteinExistence type="predicted"/>
<name>A0A1Q9D2E5_SYMMI</name>
<organism evidence="1 2">
    <name type="scientific">Symbiodinium microadriaticum</name>
    <name type="common">Dinoflagellate</name>
    <name type="synonym">Zooxanthella microadriatica</name>
    <dbReference type="NCBI Taxonomy" id="2951"/>
    <lineage>
        <taxon>Eukaryota</taxon>
        <taxon>Sar</taxon>
        <taxon>Alveolata</taxon>
        <taxon>Dinophyceae</taxon>
        <taxon>Suessiales</taxon>
        <taxon>Symbiodiniaceae</taxon>
        <taxon>Symbiodinium</taxon>
    </lineage>
</organism>
<dbReference type="AlphaFoldDB" id="A0A1Q9D2E5"/>
<evidence type="ECO:0000313" key="1">
    <source>
        <dbReference type="EMBL" id="OLP89314.1"/>
    </source>
</evidence>
<sequence length="459" mass="51693">MPLDVITSEPEPSPHFSTRIAELEKEMVSYKKVAGDIIEQKDRRIAEPERQIDDKNIEAASGPHQPVAIYAAKDEDGDEEPQVEVERLHAEVQNIEPGDYVPFYRKYDTVSTRKLIIKPGSSSEDKNLWSALPGRLLEHLSFAKAYRGRIGEVFYIYYYPDMEGINLPALSGMLKARELWSRFTVFGGAPSCVLFRVEPFIPSLHCISPRHQRLWTYDPAQIEPKVAATTRLIIEDAGRLLNEAVALSWVSAGLHTCIIKDLVAALAVYQSGGLFIDLDYFFVGRAPTLVHGLAIGSEPVKMFPPHRVPSRMLEVRGVGVQINIGLFAATRRHDLIGQWATAMYRFWASQFLRYLNRSDSMHVSRENTRLWMRNTHCLHGILVGFGRVSAILPVHTTCPWPRWMLRLLEHGASSFGYTIPSLPLPRQECAFINVWKSAQPCLSAFADMLVDGSPQTGPV</sequence>
<evidence type="ECO:0000313" key="2">
    <source>
        <dbReference type="Proteomes" id="UP000186817"/>
    </source>
</evidence>
<reference evidence="1 2" key="1">
    <citation type="submission" date="2016-02" db="EMBL/GenBank/DDBJ databases">
        <title>Genome analysis of coral dinoflagellate symbionts highlights evolutionary adaptations to a symbiotic lifestyle.</title>
        <authorList>
            <person name="Aranda M."/>
            <person name="Li Y."/>
            <person name="Liew Y.J."/>
            <person name="Baumgarten S."/>
            <person name="Simakov O."/>
            <person name="Wilson M."/>
            <person name="Piel J."/>
            <person name="Ashoor H."/>
            <person name="Bougouffa S."/>
            <person name="Bajic V.B."/>
            <person name="Ryu T."/>
            <person name="Ravasi T."/>
            <person name="Bayer T."/>
            <person name="Micklem G."/>
            <person name="Kim H."/>
            <person name="Bhak J."/>
            <person name="Lajeunesse T.C."/>
            <person name="Voolstra C.R."/>
        </authorList>
    </citation>
    <scope>NUCLEOTIDE SEQUENCE [LARGE SCALE GENOMIC DNA]</scope>
    <source>
        <strain evidence="1 2">CCMP2467</strain>
    </source>
</reference>
<dbReference type="EMBL" id="LSRX01000767">
    <property type="protein sequence ID" value="OLP89314.1"/>
    <property type="molecule type" value="Genomic_DNA"/>
</dbReference>
<keyword evidence="2" id="KW-1185">Reference proteome</keyword>